<sequence length="120" mass="12677">MGTLAGQIGVAVAASDGQLVVRLHAPRRSDYYAAEPDRRYTLSGRLDRPGGLDTELDFRGCGQGCFLTETAWADGENVLSLAAGAGDARGASVSLLMPWPPCPAELTSPTRWPQPAPPVR</sequence>
<proteinExistence type="predicted"/>
<protein>
    <submittedName>
        <fullName evidence="1">Uncharacterized protein</fullName>
    </submittedName>
</protein>
<reference evidence="1 2" key="1">
    <citation type="journal article" date="2015" name="Genome Biol. Evol.">
        <title>Characterization of Three Mycobacterium spp. with Potential Use in Bioremediation by Genome Sequencing and Comparative Genomics.</title>
        <authorList>
            <person name="Das S."/>
            <person name="Pettersson B.M."/>
            <person name="Behra P.R."/>
            <person name="Ramesh M."/>
            <person name="Dasgupta S."/>
            <person name="Bhattacharya A."/>
            <person name="Kirsebom L.A."/>
        </authorList>
    </citation>
    <scope>NUCLEOTIDE SEQUENCE [LARGE SCALE GENOMIC DNA]</scope>
    <source>
        <strain evidence="1 2">DSM 43826</strain>
    </source>
</reference>
<keyword evidence="2" id="KW-1185">Reference proteome</keyword>
<dbReference type="AlphaFoldDB" id="A0A0J6YL08"/>
<dbReference type="Proteomes" id="UP000036513">
    <property type="component" value="Unassembled WGS sequence"/>
</dbReference>
<comment type="caution">
    <text evidence="1">The sequence shown here is derived from an EMBL/GenBank/DDBJ whole genome shotgun (WGS) entry which is preliminary data.</text>
</comment>
<accession>A0A0J6YL08</accession>
<evidence type="ECO:0000313" key="2">
    <source>
        <dbReference type="Proteomes" id="UP000036513"/>
    </source>
</evidence>
<gene>
    <name evidence="1" type="ORF">MCHLDSM_03807</name>
</gene>
<name>A0A0J6YL08_9MYCO</name>
<organism evidence="1 2">
    <name type="scientific">Mycolicibacterium chlorophenolicum</name>
    <dbReference type="NCBI Taxonomy" id="37916"/>
    <lineage>
        <taxon>Bacteria</taxon>
        <taxon>Bacillati</taxon>
        <taxon>Actinomycetota</taxon>
        <taxon>Actinomycetes</taxon>
        <taxon>Mycobacteriales</taxon>
        <taxon>Mycobacteriaceae</taxon>
        <taxon>Mycolicibacterium</taxon>
    </lineage>
</organism>
<dbReference type="PATRIC" id="fig|37916.4.peg.3759"/>
<dbReference type="EMBL" id="JYNL01000039">
    <property type="protein sequence ID" value="KMO73461.1"/>
    <property type="molecule type" value="Genomic_DNA"/>
</dbReference>
<dbReference type="RefSeq" id="WP_234714089.1">
    <property type="nucleotide sequence ID" value="NZ_JYNL01000039.1"/>
</dbReference>
<evidence type="ECO:0000313" key="1">
    <source>
        <dbReference type="EMBL" id="KMO73461.1"/>
    </source>
</evidence>
<dbReference type="STRING" id="37916.MCHLDSM_03807"/>